<dbReference type="Pfam" id="PF02706">
    <property type="entry name" value="Wzz"/>
    <property type="match status" value="1"/>
</dbReference>
<gene>
    <name evidence="20" type="ORF">LKD37_07365</name>
</gene>
<evidence type="ECO:0000256" key="10">
    <source>
        <dbReference type="ARBA" id="ARBA00022741"/>
    </source>
</evidence>
<dbReference type="Pfam" id="PF13614">
    <property type="entry name" value="AAA_31"/>
    <property type="match status" value="1"/>
</dbReference>
<keyword evidence="21" id="KW-1185">Reference proteome</keyword>
<dbReference type="InterPro" id="IPR027417">
    <property type="entry name" value="P-loop_NTPase"/>
</dbReference>
<comment type="similarity">
    <text evidence="2">Belongs to the CpsC/CapA family.</text>
</comment>
<feature type="domain" description="AAA" evidence="19">
    <location>
        <begin position="296"/>
        <end position="418"/>
    </location>
</feature>
<evidence type="ECO:0000256" key="8">
    <source>
        <dbReference type="ARBA" id="ARBA00022679"/>
    </source>
</evidence>
<comment type="catalytic activity">
    <reaction evidence="16">
        <text>L-tyrosyl-[protein] + ATP = O-phospho-L-tyrosyl-[protein] + ADP + H(+)</text>
        <dbReference type="Rhea" id="RHEA:10596"/>
        <dbReference type="Rhea" id="RHEA-COMP:10136"/>
        <dbReference type="Rhea" id="RHEA-COMP:20101"/>
        <dbReference type="ChEBI" id="CHEBI:15378"/>
        <dbReference type="ChEBI" id="CHEBI:30616"/>
        <dbReference type="ChEBI" id="CHEBI:46858"/>
        <dbReference type="ChEBI" id="CHEBI:61978"/>
        <dbReference type="ChEBI" id="CHEBI:456216"/>
        <dbReference type="EC" id="2.7.10.2"/>
    </reaction>
</comment>
<evidence type="ECO:0000256" key="9">
    <source>
        <dbReference type="ARBA" id="ARBA00022692"/>
    </source>
</evidence>
<evidence type="ECO:0000256" key="4">
    <source>
        <dbReference type="ARBA" id="ARBA00008883"/>
    </source>
</evidence>
<dbReference type="GO" id="GO:0004713">
    <property type="term" value="F:protein tyrosine kinase activity"/>
    <property type="evidence" value="ECO:0007669"/>
    <property type="project" value="TreeGrafter"/>
</dbReference>
<protein>
    <recommendedName>
        <fullName evidence="5">non-specific protein-tyrosine kinase</fullName>
        <ecNumber evidence="5">2.7.10.2</ecNumber>
    </recommendedName>
</protein>
<organism evidence="20 21">
    <name type="scientific">Brotocaccenecus cirricatena</name>
    <dbReference type="NCBI Taxonomy" id="3064195"/>
    <lineage>
        <taxon>Bacteria</taxon>
        <taxon>Bacillati</taxon>
        <taxon>Bacillota</taxon>
        <taxon>Clostridia</taxon>
        <taxon>Eubacteriales</taxon>
        <taxon>Oscillospiraceae</taxon>
        <taxon>Brotocaccenecus</taxon>
    </lineage>
</organism>
<keyword evidence="8" id="KW-0808">Transferase</keyword>
<accession>A0AAE3AB55</accession>
<dbReference type="EC" id="2.7.10.2" evidence="5"/>
<dbReference type="AlphaFoldDB" id="A0AAE3AB55"/>
<evidence type="ECO:0000256" key="11">
    <source>
        <dbReference type="ARBA" id="ARBA00022777"/>
    </source>
</evidence>
<dbReference type="InterPro" id="IPR005702">
    <property type="entry name" value="Wzc-like_C"/>
</dbReference>
<dbReference type="InterPro" id="IPR050445">
    <property type="entry name" value="Bact_polysacc_biosynth/exp"/>
</dbReference>
<evidence type="ECO:0000259" key="18">
    <source>
        <dbReference type="Pfam" id="PF02706"/>
    </source>
</evidence>
<keyword evidence="13 17" id="KW-1133">Transmembrane helix</keyword>
<feature type="transmembrane region" description="Helical" evidence="17">
    <location>
        <begin position="26"/>
        <end position="48"/>
    </location>
</feature>
<evidence type="ECO:0000256" key="13">
    <source>
        <dbReference type="ARBA" id="ARBA00022989"/>
    </source>
</evidence>
<evidence type="ECO:0000256" key="5">
    <source>
        <dbReference type="ARBA" id="ARBA00011903"/>
    </source>
</evidence>
<dbReference type="PANTHER" id="PTHR32309">
    <property type="entry name" value="TYROSINE-PROTEIN KINASE"/>
    <property type="match status" value="1"/>
</dbReference>
<keyword evidence="6" id="KW-1003">Cell membrane</keyword>
<evidence type="ECO:0000313" key="21">
    <source>
        <dbReference type="Proteomes" id="UP001199319"/>
    </source>
</evidence>
<comment type="similarity">
    <text evidence="3">Belongs to the CpsD/CapB family.</text>
</comment>
<evidence type="ECO:0000313" key="20">
    <source>
        <dbReference type="EMBL" id="MCC2129332.1"/>
    </source>
</evidence>
<dbReference type="EMBL" id="JAJEPW010000017">
    <property type="protein sequence ID" value="MCC2129332.1"/>
    <property type="molecule type" value="Genomic_DNA"/>
</dbReference>
<evidence type="ECO:0000256" key="6">
    <source>
        <dbReference type="ARBA" id="ARBA00022475"/>
    </source>
</evidence>
<keyword evidence="11 20" id="KW-0418">Kinase</keyword>
<sequence length="492" mass="53459">MDENNQGLQWSHIEPLCILRALARQLWMLLLAALTCAMAAWIVLTCFVTQQYTSSTTFSVTTRTSNLYYTNITAAADVAASYSQLLQSRVLRQTMEQNLGMPLNGAVTAQQLGETNLIRVTVTADTPRQALVLLKAVSDNYGSLSAHVSSTAVLSQLNSPSLSVAPSRSYNVPKICLMAAIAGAALTALGVAWASVSSGTVQTQEGARSDLDAKIISTVPHEGRRTRKLLGWFDDRRRERRARRGGKRLRRNLNISSPAISFAFTESIHRIAEKFQHEHAKGRRVFLFSSVSAAEGKSTLAANTAISLASRGVNVLFIDLDLRRPVQSEMLGLSVKQKNELGTLLTESAAPEKILSAAVTDPATGLHSLLSTKSYTDVIELLASDQLAKVVALARERYDYVIIDSPPLGFFSDSELLSDLSDASVLVVRQDTVPAPEINDAIDALRAGKAEFLGCILNDMAHLAAWSSGYGYGYGKKYDKYGYGQHSARKTQ</sequence>
<dbReference type="GO" id="GO:0005886">
    <property type="term" value="C:plasma membrane"/>
    <property type="evidence" value="ECO:0007669"/>
    <property type="project" value="UniProtKB-SubCell"/>
</dbReference>
<keyword evidence="14 17" id="KW-0472">Membrane</keyword>
<evidence type="ECO:0000256" key="1">
    <source>
        <dbReference type="ARBA" id="ARBA00004429"/>
    </source>
</evidence>
<evidence type="ECO:0000256" key="3">
    <source>
        <dbReference type="ARBA" id="ARBA00007316"/>
    </source>
</evidence>
<dbReference type="RefSeq" id="WP_302928612.1">
    <property type="nucleotide sequence ID" value="NZ_JAJEPW010000017.1"/>
</dbReference>
<proteinExistence type="inferred from homology"/>
<evidence type="ECO:0000256" key="12">
    <source>
        <dbReference type="ARBA" id="ARBA00022840"/>
    </source>
</evidence>
<evidence type="ECO:0000256" key="17">
    <source>
        <dbReference type="SAM" id="Phobius"/>
    </source>
</evidence>
<comment type="caution">
    <text evidence="20">The sequence shown here is derived from an EMBL/GenBank/DDBJ whole genome shotgun (WGS) entry which is preliminary data.</text>
</comment>
<evidence type="ECO:0000259" key="19">
    <source>
        <dbReference type="Pfam" id="PF13614"/>
    </source>
</evidence>
<keyword evidence="15" id="KW-0829">Tyrosine-protein kinase</keyword>
<evidence type="ECO:0000256" key="7">
    <source>
        <dbReference type="ARBA" id="ARBA00022519"/>
    </source>
</evidence>
<feature type="domain" description="Polysaccharide chain length determinant N-terminal" evidence="18">
    <location>
        <begin position="18"/>
        <end position="95"/>
    </location>
</feature>
<dbReference type="InterPro" id="IPR025669">
    <property type="entry name" value="AAA_dom"/>
</dbReference>
<comment type="subcellular location">
    <subcellularLocation>
        <location evidence="1">Cell inner membrane</location>
        <topology evidence="1">Multi-pass membrane protein</topology>
    </subcellularLocation>
</comment>
<comment type="similarity">
    <text evidence="4">Belongs to the etk/wzc family.</text>
</comment>
<keyword evidence="10" id="KW-0547">Nucleotide-binding</keyword>
<dbReference type="Proteomes" id="UP001199319">
    <property type="component" value="Unassembled WGS sequence"/>
</dbReference>
<dbReference type="SUPFAM" id="SSF52540">
    <property type="entry name" value="P-loop containing nucleoside triphosphate hydrolases"/>
    <property type="match status" value="1"/>
</dbReference>
<evidence type="ECO:0000256" key="14">
    <source>
        <dbReference type="ARBA" id="ARBA00023136"/>
    </source>
</evidence>
<evidence type="ECO:0000256" key="16">
    <source>
        <dbReference type="ARBA" id="ARBA00051245"/>
    </source>
</evidence>
<reference evidence="20" key="1">
    <citation type="submission" date="2021-10" db="EMBL/GenBank/DDBJ databases">
        <title>Anaerobic single-cell dispensing facilitates the cultivation of human gut bacteria.</title>
        <authorList>
            <person name="Afrizal A."/>
        </authorList>
    </citation>
    <scope>NUCLEOTIDE SEQUENCE</scope>
    <source>
        <strain evidence="20">CLA-AA-H272</strain>
    </source>
</reference>
<keyword evidence="7" id="KW-0997">Cell inner membrane</keyword>
<dbReference type="InterPro" id="IPR003856">
    <property type="entry name" value="LPS_length_determ_N"/>
</dbReference>
<feature type="transmembrane region" description="Helical" evidence="17">
    <location>
        <begin position="175"/>
        <end position="196"/>
    </location>
</feature>
<dbReference type="Gene3D" id="3.40.50.300">
    <property type="entry name" value="P-loop containing nucleotide triphosphate hydrolases"/>
    <property type="match status" value="1"/>
</dbReference>
<keyword evidence="12" id="KW-0067">ATP-binding</keyword>
<evidence type="ECO:0000256" key="15">
    <source>
        <dbReference type="ARBA" id="ARBA00023137"/>
    </source>
</evidence>
<dbReference type="PANTHER" id="PTHR32309:SF13">
    <property type="entry name" value="FERRIC ENTEROBACTIN TRANSPORT PROTEIN FEPE"/>
    <property type="match status" value="1"/>
</dbReference>
<name>A0AAE3AB55_9FIRM</name>
<dbReference type="CDD" id="cd05387">
    <property type="entry name" value="BY-kinase"/>
    <property type="match status" value="1"/>
</dbReference>
<keyword evidence="9 17" id="KW-0812">Transmembrane</keyword>
<evidence type="ECO:0000256" key="2">
    <source>
        <dbReference type="ARBA" id="ARBA00006683"/>
    </source>
</evidence>